<keyword evidence="2" id="KW-1185">Reference proteome</keyword>
<comment type="caution">
    <text evidence="1">The sequence shown here is derived from an EMBL/GenBank/DDBJ whole genome shotgun (WGS) entry which is preliminary data.</text>
</comment>
<dbReference type="EMBL" id="CAJNBL010000009">
    <property type="protein sequence ID" value="CAE6706216.1"/>
    <property type="molecule type" value="Genomic_DNA"/>
</dbReference>
<dbReference type="SUPFAM" id="SSF52540">
    <property type="entry name" value="P-loop containing nucleoside triphosphate hydrolases"/>
    <property type="match status" value="1"/>
</dbReference>
<protein>
    <submittedName>
        <fullName evidence="1">AAA family ATPase</fullName>
    </submittedName>
</protein>
<dbReference type="Gene3D" id="3.40.50.300">
    <property type="entry name" value="P-loop containing nucleotide triphosphate hydrolases"/>
    <property type="match status" value="1"/>
</dbReference>
<dbReference type="AlphaFoldDB" id="A0A916BFP3"/>
<dbReference type="PANTHER" id="PTHR34301:SF8">
    <property type="entry name" value="ATPASE DOMAIN-CONTAINING PROTEIN"/>
    <property type="match status" value="1"/>
</dbReference>
<reference evidence="1" key="1">
    <citation type="submission" date="2021-02" db="EMBL/GenBank/DDBJ databases">
        <authorList>
            <person name="Han P."/>
        </authorList>
    </citation>
    <scope>NUCLEOTIDE SEQUENCE</scope>
    <source>
        <strain evidence="1">Candidatus Nitrotoga sp. ZN8</strain>
    </source>
</reference>
<name>A0A916BFP3_9PROT</name>
<dbReference type="PANTHER" id="PTHR34301">
    <property type="entry name" value="DNA-BINDING PROTEIN-RELATED"/>
    <property type="match status" value="1"/>
</dbReference>
<organism evidence="1 2">
    <name type="scientific">Candidatus Nitrotoga fabula</name>
    <dbReference type="NCBI Taxonomy" id="2182327"/>
    <lineage>
        <taxon>Bacteria</taxon>
        <taxon>Pseudomonadati</taxon>
        <taxon>Pseudomonadota</taxon>
        <taxon>Betaproteobacteria</taxon>
        <taxon>Nitrosomonadales</taxon>
        <taxon>Gallionellaceae</taxon>
        <taxon>Candidatus Nitrotoga</taxon>
    </lineage>
</organism>
<dbReference type="InterPro" id="IPR027417">
    <property type="entry name" value="P-loop_NTPase"/>
</dbReference>
<proteinExistence type="predicted"/>
<sequence>MIKISNQMNNYLVKDVFTPTKPARITFIDRELINDRLVNALQMPGKQIIVYGHSGSAKTTLLLNKLNQLYEAHITSHCMKGMTFNQIILNAFDQLATYYISERTIASQTAVSTDLAATYLAISSKLKSSETTEHTSKEQRILPPQLTPQFLGRLLGAANCCWIIEDFHKVDNSEKPQLAQLMKVFMDMSDEYDALKIVALGAVDTARQVIEYDPEMRNRVAEIHVDLMSEKEIENIVSKGEEALNISFGEDLKSLIARYSNGLASMCHHICFYMCQAAEINETSDKKLELNKTHFETALNHYVADASDSIRSAFDKALKERRKTKHNHVSLALEALCSFGERGSARTSLLTKIRKKVSNYPENSLKGTLQKLTTDEYGAITRFDQTSGLYSFSDPIYRAFALAHFHKNGHSSGNKNQSNIYDKAAFSEFLEKFAREFARRIQE</sequence>
<gene>
    <name evidence="1" type="ORF">NTGZN8_170040</name>
</gene>
<dbReference type="Proteomes" id="UP000675882">
    <property type="component" value="Unassembled WGS sequence"/>
</dbReference>
<evidence type="ECO:0000313" key="2">
    <source>
        <dbReference type="Proteomes" id="UP000675882"/>
    </source>
</evidence>
<accession>A0A916BFP3</accession>
<evidence type="ECO:0000313" key="1">
    <source>
        <dbReference type="EMBL" id="CAE6706216.1"/>
    </source>
</evidence>